<feature type="non-terminal residue" evidence="9">
    <location>
        <position position="200"/>
    </location>
</feature>
<keyword evidence="2" id="KW-0964">Secreted</keyword>
<dbReference type="PANTHER" id="PTHR24264">
    <property type="entry name" value="TRYPSIN-RELATED"/>
    <property type="match status" value="1"/>
</dbReference>
<dbReference type="SUPFAM" id="SSF50494">
    <property type="entry name" value="Trypsin-like serine proteases"/>
    <property type="match status" value="1"/>
</dbReference>
<dbReference type="Proteomes" id="UP000623542">
    <property type="component" value="Unassembled WGS sequence"/>
</dbReference>
<proteinExistence type="predicted"/>
<dbReference type="GO" id="GO:0004252">
    <property type="term" value="F:serine-type endopeptidase activity"/>
    <property type="evidence" value="ECO:0007669"/>
    <property type="project" value="InterPro"/>
</dbReference>
<evidence type="ECO:0000256" key="1">
    <source>
        <dbReference type="ARBA" id="ARBA00004613"/>
    </source>
</evidence>
<dbReference type="PROSITE" id="PS50240">
    <property type="entry name" value="TRYPSIN_DOM"/>
    <property type="match status" value="1"/>
</dbReference>
<evidence type="ECO:0000256" key="6">
    <source>
        <dbReference type="ARBA" id="ARBA00023157"/>
    </source>
</evidence>
<dbReference type="FunFam" id="2.40.10.10:FF:000166">
    <property type="entry name" value="Trypsin"/>
    <property type="match status" value="1"/>
</dbReference>
<evidence type="ECO:0000256" key="4">
    <source>
        <dbReference type="ARBA" id="ARBA00022801"/>
    </source>
</evidence>
<dbReference type="GO" id="GO:0006508">
    <property type="term" value="P:proteolysis"/>
    <property type="evidence" value="ECO:0007669"/>
    <property type="project" value="UniProtKB-KW"/>
</dbReference>
<dbReference type="InterPro" id="IPR043504">
    <property type="entry name" value="Peptidase_S1_PA_chymotrypsin"/>
</dbReference>
<dbReference type="GO" id="GO:0005615">
    <property type="term" value="C:extracellular space"/>
    <property type="evidence" value="ECO:0007669"/>
    <property type="project" value="TreeGrafter"/>
</dbReference>
<accession>A0A851UF83</accession>
<name>A0A851UF83_9PASS</name>
<comment type="subcellular location">
    <subcellularLocation>
        <location evidence="1">Secreted</location>
    </subcellularLocation>
</comment>
<keyword evidence="6" id="KW-1015">Disulfide bond</keyword>
<evidence type="ECO:0000313" key="9">
    <source>
        <dbReference type="EMBL" id="NXD26455.1"/>
    </source>
</evidence>
<dbReference type="Gene3D" id="2.40.10.10">
    <property type="entry name" value="Trypsin-like serine proteases"/>
    <property type="match status" value="2"/>
</dbReference>
<evidence type="ECO:0000313" key="10">
    <source>
        <dbReference type="Proteomes" id="UP000623542"/>
    </source>
</evidence>
<keyword evidence="10" id="KW-1185">Reference proteome</keyword>
<evidence type="ECO:0000256" key="3">
    <source>
        <dbReference type="ARBA" id="ARBA00022670"/>
    </source>
</evidence>
<dbReference type="AlphaFoldDB" id="A0A851UF83"/>
<keyword evidence="7" id="KW-0732">Signal</keyword>
<keyword evidence="4" id="KW-0378">Hydrolase</keyword>
<sequence>MKCLLLLAFIGVAVAFPTFAEDDDDKIVGGYTCAKNSVPYQVSLNSGYHFCGGSLISSQWVLSAAHCYKSRIQVQLGKHNLELTESTQQFINSDKVIRHSGYSAYTLDNDIMLIKLSTPAQLNRAVQTVPLPTSCVATGTTCLISGWGNTLSSGTNYPDQLQCLKAPVLSAAACSDAYPGQITKNMMCVGFLEGGKDSCQ</sequence>
<dbReference type="EMBL" id="WBNG01000433">
    <property type="protein sequence ID" value="NXD26455.1"/>
    <property type="molecule type" value="Genomic_DNA"/>
</dbReference>
<dbReference type="SMART" id="SM00020">
    <property type="entry name" value="Tryp_SPc"/>
    <property type="match status" value="1"/>
</dbReference>
<dbReference type="Pfam" id="PF00089">
    <property type="entry name" value="Trypsin"/>
    <property type="match status" value="1"/>
</dbReference>
<feature type="domain" description="Peptidase S1" evidence="8">
    <location>
        <begin position="27"/>
        <end position="200"/>
    </location>
</feature>
<keyword evidence="5" id="KW-0720">Serine protease</keyword>
<comment type="caution">
    <text evidence="9">The sequence shown here is derived from an EMBL/GenBank/DDBJ whole genome shotgun (WGS) entry which is preliminary data.</text>
</comment>
<protein>
    <submittedName>
        <fullName evidence="9">TRY2 protein</fullName>
    </submittedName>
</protein>
<feature type="non-terminal residue" evidence="9">
    <location>
        <position position="1"/>
    </location>
</feature>
<keyword evidence="3" id="KW-0645">Protease</keyword>
<dbReference type="CDD" id="cd00190">
    <property type="entry name" value="Tryp_SPc"/>
    <property type="match status" value="1"/>
</dbReference>
<feature type="chain" id="PRO_5032449744" evidence="7">
    <location>
        <begin position="16"/>
        <end position="200"/>
    </location>
</feature>
<dbReference type="InterPro" id="IPR050127">
    <property type="entry name" value="Serine_Proteases_S1"/>
</dbReference>
<dbReference type="InterPro" id="IPR009003">
    <property type="entry name" value="Peptidase_S1_PA"/>
</dbReference>
<dbReference type="InterPro" id="IPR018114">
    <property type="entry name" value="TRYPSIN_HIS"/>
</dbReference>
<dbReference type="PROSITE" id="PS00134">
    <property type="entry name" value="TRYPSIN_HIS"/>
    <property type="match status" value="1"/>
</dbReference>
<dbReference type="PANTHER" id="PTHR24264:SF15">
    <property type="entry name" value="RIKEN CDNA 2210010C04 GENE"/>
    <property type="match status" value="1"/>
</dbReference>
<reference evidence="9" key="1">
    <citation type="submission" date="2019-09" db="EMBL/GenBank/DDBJ databases">
        <title>Bird 10,000 Genomes (B10K) Project - Family phase.</title>
        <authorList>
            <person name="Zhang G."/>
        </authorList>
    </citation>
    <scope>NUCLEOTIDE SEQUENCE</scope>
    <source>
        <strain evidence="9">B10K-IZCAS-20218</strain>
        <tissue evidence="9">Blood</tissue>
    </source>
</reference>
<dbReference type="PRINTS" id="PR00722">
    <property type="entry name" value="CHYMOTRYPSIN"/>
</dbReference>
<evidence type="ECO:0000259" key="8">
    <source>
        <dbReference type="PROSITE" id="PS50240"/>
    </source>
</evidence>
<evidence type="ECO:0000256" key="7">
    <source>
        <dbReference type="SAM" id="SignalP"/>
    </source>
</evidence>
<evidence type="ECO:0000256" key="2">
    <source>
        <dbReference type="ARBA" id="ARBA00022525"/>
    </source>
</evidence>
<feature type="signal peptide" evidence="7">
    <location>
        <begin position="1"/>
        <end position="15"/>
    </location>
</feature>
<evidence type="ECO:0000256" key="5">
    <source>
        <dbReference type="ARBA" id="ARBA00022825"/>
    </source>
</evidence>
<dbReference type="InterPro" id="IPR001314">
    <property type="entry name" value="Peptidase_S1A"/>
</dbReference>
<dbReference type="InterPro" id="IPR001254">
    <property type="entry name" value="Trypsin_dom"/>
</dbReference>
<dbReference type="OrthoDB" id="10059102at2759"/>
<organism evidence="9 10">
    <name type="scientific">Elachura formosa</name>
    <name type="common">spotted wren-babbler</name>
    <dbReference type="NCBI Taxonomy" id="1463973"/>
    <lineage>
        <taxon>Eukaryota</taxon>
        <taxon>Metazoa</taxon>
        <taxon>Chordata</taxon>
        <taxon>Craniata</taxon>
        <taxon>Vertebrata</taxon>
        <taxon>Euteleostomi</taxon>
        <taxon>Archelosauria</taxon>
        <taxon>Archosauria</taxon>
        <taxon>Dinosauria</taxon>
        <taxon>Saurischia</taxon>
        <taxon>Theropoda</taxon>
        <taxon>Coelurosauria</taxon>
        <taxon>Aves</taxon>
        <taxon>Neognathae</taxon>
        <taxon>Neoaves</taxon>
        <taxon>Telluraves</taxon>
        <taxon>Australaves</taxon>
        <taxon>Passeriformes</taxon>
        <taxon>Elachuridae</taxon>
        <taxon>Elachura</taxon>
    </lineage>
</organism>
<gene>
    <name evidence="9" type="primary">Try2_0</name>
    <name evidence="9" type="ORF">ELAFOR_R13386</name>
</gene>